<organism evidence="1 2">
    <name type="scientific">Paludibacter propionicigenes (strain DSM 17365 / JCM 13257 / WB4)</name>
    <dbReference type="NCBI Taxonomy" id="694427"/>
    <lineage>
        <taxon>Bacteria</taxon>
        <taxon>Pseudomonadati</taxon>
        <taxon>Bacteroidota</taxon>
        <taxon>Bacteroidia</taxon>
        <taxon>Bacteroidales</taxon>
        <taxon>Paludibacteraceae</taxon>
        <taxon>Paludibacter</taxon>
    </lineage>
</organism>
<gene>
    <name evidence="1" type="ordered locus">Palpr_0492</name>
</gene>
<dbReference type="OrthoDB" id="1119568at2"/>
<dbReference type="STRING" id="694427.Palpr_0492"/>
<evidence type="ECO:0000313" key="1">
    <source>
        <dbReference type="EMBL" id="ADQ78651.1"/>
    </source>
</evidence>
<dbReference type="Proteomes" id="UP000008718">
    <property type="component" value="Chromosome"/>
</dbReference>
<dbReference type="PROSITE" id="PS51257">
    <property type="entry name" value="PROKAR_LIPOPROTEIN"/>
    <property type="match status" value="1"/>
</dbReference>
<dbReference type="RefSeq" id="WP_013444020.1">
    <property type="nucleotide sequence ID" value="NC_014734.1"/>
</dbReference>
<protein>
    <recommendedName>
        <fullName evidence="3">Lipoprotein</fullName>
    </recommendedName>
</protein>
<dbReference type="AlphaFoldDB" id="E4T1Q7"/>
<reference key="1">
    <citation type="submission" date="2010-11" db="EMBL/GenBank/DDBJ databases">
        <title>The complete genome of Paludibacter propionicigenes DSM 17365.</title>
        <authorList>
            <consortium name="US DOE Joint Genome Institute (JGI-PGF)"/>
            <person name="Lucas S."/>
            <person name="Copeland A."/>
            <person name="Lapidus A."/>
            <person name="Bruce D."/>
            <person name="Goodwin L."/>
            <person name="Pitluck S."/>
            <person name="Kyrpides N."/>
            <person name="Mavromatis K."/>
            <person name="Ivanova N."/>
            <person name="Munk A.C."/>
            <person name="Brettin T."/>
            <person name="Detter J.C."/>
            <person name="Han C."/>
            <person name="Tapia R."/>
            <person name="Land M."/>
            <person name="Hauser L."/>
            <person name="Markowitz V."/>
            <person name="Cheng J.-F."/>
            <person name="Hugenholtz P."/>
            <person name="Woyke T."/>
            <person name="Wu D."/>
            <person name="Gronow S."/>
            <person name="Wellnitz S."/>
            <person name="Brambilla E."/>
            <person name="Klenk H.-P."/>
            <person name="Eisen J.A."/>
        </authorList>
    </citation>
    <scope>NUCLEOTIDE SEQUENCE</scope>
    <source>
        <strain>WB4</strain>
    </source>
</reference>
<dbReference type="KEGG" id="ppn:Palpr_0492"/>
<sequence>MNIRVNIQILWITFLIISVSSCEKQSNYRFLGIDDEVISDTTGLLGDSISIAKYPTDGSLAFHENFQGWKRDGYINEVKQDCETDLMTSTVIMYRPDKPVTRVYNNIFPVTYSLEDFAVNPTCGNKVGTSTGTSEVSLGYVALQSEIYYECGGHNSDAQLNLSLLPSVSKIKFSVSYGGDVDYVGGLSLWIKAKGESGFTRVSDYSPTDPTVGQTFTVDINKKNVYLKFVPAISSKGIGVNDPTHSNRNVRIHDLWIWSIKESN</sequence>
<evidence type="ECO:0008006" key="3">
    <source>
        <dbReference type="Google" id="ProtNLM"/>
    </source>
</evidence>
<proteinExistence type="predicted"/>
<dbReference type="EMBL" id="CP002345">
    <property type="protein sequence ID" value="ADQ78651.1"/>
    <property type="molecule type" value="Genomic_DNA"/>
</dbReference>
<dbReference type="HOGENOM" id="CLU_1053125_0_0_10"/>
<accession>E4T1Q7</accession>
<reference evidence="1 2" key="2">
    <citation type="journal article" date="2011" name="Stand. Genomic Sci.">
        <title>Complete genome sequence of Paludibacter propionicigenes type strain (WB4).</title>
        <authorList>
            <person name="Gronow S."/>
            <person name="Munk C."/>
            <person name="Lapidus A."/>
            <person name="Nolan M."/>
            <person name="Lucas S."/>
            <person name="Hammon N."/>
            <person name="Deshpande S."/>
            <person name="Cheng J.F."/>
            <person name="Tapia R."/>
            <person name="Han C."/>
            <person name="Goodwin L."/>
            <person name="Pitluck S."/>
            <person name="Liolios K."/>
            <person name="Ivanova N."/>
            <person name="Mavromatis K."/>
            <person name="Mikhailova N."/>
            <person name="Pati A."/>
            <person name="Chen A."/>
            <person name="Palaniappan K."/>
            <person name="Land M."/>
            <person name="Hauser L."/>
            <person name="Chang Y.J."/>
            <person name="Jeffries C.D."/>
            <person name="Brambilla E."/>
            <person name="Rohde M."/>
            <person name="Goker M."/>
            <person name="Detter J.C."/>
            <person name="Woyke T."/>
            <person name="Bristow J."/>
            <person name="Eisen J.A."/>
            <person name="Markowitz V."/>
            <person name="Hugenholtz P."/>
            <person name="Kyrpides N.C."/>
            <person name="Klenk H.P."/>
        </authorList>
    </citation>
    <scope>NUCLEOTIDE SEQUENCE [LARGE SCALE GENOMIC DNA]</scope>
    <source>
        <strain evidence="2">DSM 17365 / JCM 13257 / WB4</strain>
    </source>
</reference>
<evidence type="ECO:0000313" key="2">
    <source>
        <dbReference type="Proteomes" id="UP000008718"/>
    </source>
</evidence>
<keyword evidence="2" id="KW-1185">Reference proteome</keyword>
<name>E4T1Q7_PALPW</name>